<evidence type="ECO:0000256" key="1">
    <source>
        <dbReference type="SAM" id="MobiDB-lite"/>
    </source>
</evidence>
<dbReference type="AlphaFoldDB" id="A0A2V5HD43"/>
<protein>
    <recommendedName>
        <fullName evidence="2">DUF7905 domain-containing protein</fullName>
    </recommendedName>
</protein>
<reference evidence="3 4" key="1">
    <citation type="submission" date="2018-02" db="EMBL/GenBank/DDBJ databases">
        <title>The genomes of Aspergillus section Nigri reveals drivers in fungal speciation.</title>
        <authorList>
            <consortium name="DOE Joint Genome Institute"/>
            <person name="Vesth T.C."/>
            <person name="Nybo J."/>
            <person name="Theobald S."/>
            <person name="Brandl J."/>
            <person name="Frisvad J.C."/>
            <person name="Nielsen K.F."/>
            <person name="Lyhne E.K."/>
            <person name="Kogle M.E."/>
            <person name="Kuo A."/>
            <person name="Riley R."/>
            <person name="Clum A."/>
            <person name="Nolan M."/>
            <person name="Lipzen A."/>
            <person name="Salamov A."/>
            <person name="Henrissat B."/>
            <person name="Wiebenga A."/>
            <person name="De vries R.P."/>
            <person name="Grigoriev I.V."/>
            <person name="Mortensen U.H."/>
            <person name="Andersen M.R."/>
            <person name="Baker S.E."/>
        </authorList>
    </citation>
    <scope>NUCLEOTIDE SEQUENCE [LARGE SCALE GENOMIC DNA]</scope>
    <source>
        <strain evidence="3 4">CBS 115571</strain>
    </source>
</reference>
<feature type="domain" description="DUF7905" evidence="2">
    <location>
        <begin position="361"/>
        <end position="685"/>
    </location>
</feature>
<sequence length="749" mass="83662">MDFEASGAEEWALPGYGRPGPQKNPSETEALHVQNIASQAEPTSKAEHVREASVTSANKNTTVHNPAPARGTARAYRGRGASGGKRGSSSPRAHLPGETPAKSQWRNGIQPAETIKLSHPFREIRDTFCTVARSVSSRRPFGQQGRHDVFDDICRKTGAYINPPAGNHDAIHLWGASYQVSEATKLIQSILARCDTLTLPKKREWTKTSAYSVGKEDLADQLELEDALILAYRKAPELEFMFSEKLLFLWPKEGPSMHDALGTDLEALDPVRIRFTCHLFVDKKLPDHICALGYDQAKTGLLVQLLRNKWAEIMANSLVKSKIYLVEPLESGHGEVSARKEAGFVRPLFRTIPMSKADLDSWPGRAELIRSRNNAHLLKVIDKCLKSVVYVRGHLRMRANIGLFVLDYYRQPSQGKPAWGFEEFREMLFHENTKGRLIPGLKIDQSVLLPRLLAATSLLEPYDRSMDSLRQPEPAFSVNFEFSGQKNSLLRLEAEFAKCSGARDYAMTQSRWLKPRKIGQVKDSRSPLQVGIIDFERSDWQLEIASLEFYEATAIERALREFSHTIKFKSNDVMGDISANPVRKVIFHASAPVSRFIEKTAIRYRLKGTRYILEIARYDEYTRTSTTELAPLNFAAPFGKPRVSWGASVFDFTWDNLLGKHANMPVGHAANYDPNLQTFFPAANESEDKSQGLWEFIDLIKRVAALLRSGPPRTIPATGSVKAKADGRSASPASSGNARALDADLGTLF</sequence>
<organism evidence="3 4">
    <name type="scientific">Aspergillus violaceofuscus (strain CBS 115571)</name>
    <dbReference type="NCBI Taxonomy" id="1450538"/>
    <lineage>
        <taxon>Eukaryota</taxon>
        <taxon>Fungi</taxon>
        <taxon>Dikarya</taxon>
        <taxon>Ascomycota</taxon>
        <taxon>Pezizomycotina</taxon>
        <taxon>Eurotiomycetes</taxon>
        <taxon>Eurotiomycetidae</taxon>
        <taxon>Eurotiales</taxon>
        <taxon>Aspergillaceae</taxon>
        <taxon>Aspergillus</taxon>
    </lineage>
</organism>
<evidence type="ECO:0000259" key="2">
    <source>
        <dbReference type="Pfam" id="PF25482"/>
    </source>
</evidence>
<dbReference type="OMA" id="WDNMLGQ"/>
<feature type="compositionally biased region" description="Low complexity" evidence="1">
    <location>
        <begin position="66"/>
        <end position="79"/>
    </location>
</feature>
<dbReference type="Pfam" id="PF25482">
    <property type="entry name" value="DUF7905"/>
    <property type="match status" value="1"/>
</dbReference>
<dbReference type="InterPro" id="IPR057227">
    <property type="entry name" value="DUF7905"/>
</dbReference>
<accession>A0A2V5HD43</accession>
<name>A0A2V5HD43_ASPV1</name>
<proteinExistence type="predicted"/>
<keyword evidence="4" id="KW-1185">Reference proteome</keyword>
<evidence type="ECO:0000313" key="3">
    <source>
        <dbReference type="EMBL" id="PYI13860.1"/>
    </source>
</evidence>
<dbReference type="STRING" id="1450538.A0A2V5HD43"/>
<dbReference type="EMBL" id="KZ825228">
    <property type="protein sequence ID" value="PYI13860.1"/>
    <property type="molecule type" value="Genomic_DNA"/>
</dbReference>
<gene>
    <name evidence="3" type="ORF">BO99DRAFT_447340</name>
</gene>
<feature type="region of interest" description="Disordered" evidence="1">
    <location>
        <begin position="716"/>
        <end position="737"/>
    </location>
</feature>
<feature type="region of interest" description="Disordered" evidence="1">
    <location>
        <begin position="1"/>
        <end position="108"/>
    </location>
</feature>
<evidence type="ECO:0000313" key="4">
    <source>
        <dbReference type="Proteomes" id="UP000249829"/>
    </source>
</evidence>
<dbReference type="Proteomes" id="UP000249829">
    <property type="component" value="Unassembled WGS sequence"/>
</dbReference>
<feature type="compositionally biased region" description="Polar residues" evidence="1">
    <location>
        <begin position="53"/>
        <end position="64"/>
    </location>
</feature>